<gene>
    <name evidence="2" type="ORF">CBF35_07425</name>
</gene>
<evidence type="ECO:0000256" key="1">
    <source>
        <dbReference type="SAM" id="Phobius"/>
    </source>
</evidence>
<dbReference type="RefSeq" id="WP_126779648.1">
    <property type="nucleotide sequence ID" value="NZ_CP177121.1"/>
</dbReference>
<name>A0A429ZQ15_9ENTE</name>
<dbReference type="AlphaFoldDB" id="A0A429ZQ15"/>
<feature type="transmembrane region" description="Helical" evidence="1">
    <location>
        <begin position="65"/>
        <end position="85"/>
    </location>
</feature>
<dbReference type="GeneID" id="98568194"/>
<sequence>MSLKISVTLFVRQLFTYGEKFGKYTDTYGISGYHLIFNGSTFYAILLLLFGHHFEKLKLNSKQKLIRFVAPMISLAILMVMKFNLRNNIGDGNAAVAYYAVSINSGFGLSGWLYLLATLI</sequence>
<evidence type="ECO:0000313" key="2">
    <source>
        <dbReference type="EMBL" id="RST95787.1"/>
    </source>
</evidence>
<protein>
    <submittedName>
        <fullName evidence="2">Uncharacterized protein</fullName>
    </submittedName>
</protein>
<keyword evidence="3" id="KW-1185">Reference proteome</keyword>
<evidence type="ECO:0000313" key="3">
    <source>
        <dbReference type="Proteomes" id="UP000287239"/>
    </source>
</evidence>
<organism evidence="2 3">
    <name type="scientific">Vagococcus salmoninarum</name>
    <dbReference type="NCBI Taxonomy" id="2739"/>
    <lineage>
        <taxon>Bacteria</taxon>
        <taxon>Bacillati</taxon>
        <taxon>Bacillota</taxon>
        <taxon>Bacilli</taxon>
        <taxon>Lactobacillales</taxon>
        <taxon>Enterococcaceae</taxon>
        <taxon>Vagococcus</taxon>
    </lineage>
</organism>
<comment type="caution">
    <text evidence="2">The sequence shown here is derived from an EMBL/GenBank/DDBJ whole genome shotgun (WGS) entry which is preliminary data.</text>
</comment>
<keyword evidence="1" id="KW-0812">Transmembrane</keyword>
<keyword evidence="1" id="KW-1133">Transmembrane helix</keyword>
<proteinExistence type="predicted"/>
<dbReference type="EMBL" id="NGJU01000009">
    <property type="protein sequence ID" value="RST95787.1"/>
    <property type="molecule type" value="Genomic_DNA"/>
</dbReference>
<accession>A0A429ZQ15</accession>
<feature type="transmembrane region" description="Helical" evidence="1">
    <location>
        <begin position="97"/>
        <end position="117"/>
    </location>
</feature>
<feature type="transmembrane region" description="Helical" evidence="1">
    <location>
        <begin position="33"/>
        <end position="53"/>
    </location>
</feature>
<dbReference type="Proteomes" id="UP000287239">
    <property type="component" value="Unassembled WGS sequence"/>
</dbReference>
<keyword evidence="1" id="KW-0472">Membrane</keyword>
<dbReference type="OrthoDB" id="2201168at2"/>
<reference evidence="2 3" key="1">
    <citation type="submission" date="2017-05" db="EMBL/GenBank/DDBJ databases">
        <title>Vagococcus spp. assemblies.</title>
        <authorList>
            <person name="Gulvik C.A."/>
        </authorList>
    </citation>
    <scope>NUCLEOTIDE SEQUENCE [LARGE SCALE GENOMIC DNA]</scope>
    <source>
        <strain evidence="2 3">NCFB 2777</strain>
    </source>
</reference>